<evidence type="ECO:0000313" key="2">
    <source>
        <dbReference type="EMBL" id="EBA10549.1"/>
    </source>
</evidence>
<name>A3JYG3_SAGS3</name>
<accession>A3JYG3</accession>
<protein>
    <recommendedName>
        <fullName evidence="4">Lipoprotein</fullName>
    </recommendedName>
</protein>
<dbReference type="eggNOG" id="ENOG5033E3H">
    <property type="taxonomic scope" value="Bacteria"/>
</dbReference>
<proteinExistence type="predicted"/>
<dbReference type="OrthoDB" id="6057763at2"/>
<dbReference type="AlphaFoldDB" id="A3JYG3"/>
<keyword evidence="3" id="KW-1185">Reference proteome</keyword>
<dbReference type="PROSITE" id="PS51257">
    <property type="entry name" value="PROKAR_LIPOPROTEIN"/>
    <property type="match status" value="1"/>
</dbReference>
<reference evidence="2 3" key="1">
    <citation type="submission" date="2006-06" db="EMBL/GenBank/DDBJ databases">
        <authorList>
            <person name="Moran M.A."/>
            <person name="Ferriera S."/>
            <person name="Johnson J."/>
            <person name="Kravitz S."/>
            <person name="Beeson K."/>
            <person name="Sutton G."/>
            <person name="Rogers Y.-H."/>
            <person name="Friedman R."/>
            <person name="Frazier M."/>
            <person name="Venter J.C."/>
        </authorList>
    </citation>
    <scope>NUCLEOTIDE SEQUENCE [LARGE SCALE GENOMIC DNA]</scope>
    <source>
        <strain evidence="2 3">E-37</strain>
    </source>
</reference>
<sequence>MIARTLPMTLLLPVLAACLPQDTPQPDSIPPAFQGRWGINPADCDPTRADAKGLLGIDATVLTFYESRHSLERVKEAGPDHLRATFAANGEGQAWDSEFLFDLQGDGQTLVRRDVEGAIVSDPLVYSRCT</sequence>
<feature type="chain" id="PRO_5002654718" description="Lipoprotein" evidence="1">
    <location>
        <begin position="17"/>
        <end position="130"/>
    </location>
</feature>
<dbReference type="Proteomes" id="UP000005713">
    <property type="component" value="Unassembled WGS sequence"/>
</dbReference>
<evidence type="ECO:0000313" key="3">
    <source>
        <dbReference type="Proteomes" id="UP000005713"/>
    </source>
</evidence>
<organism evidence="2 3">
    <name type="scientific">Sagittula stellata (strain ATCC 700073 / DSM 11524 / E-37)</name>
    <dbReference type="NCBI Taxonomy" id="388399"/>
    <lineage>
        <taxon>Bacteria</taxon>
        <taxon>Pseudomonadati</taxon>
        <taxon>Pseudomonadota</taxon>
        <taxon>Alphaproteobacteria</taxon>
        <taxon>Rhodobacterales</taxon>
        <taxon>Roseobacteraceae</taxon>
        <taxon>Sagittula</taxon>
    </lineage>
</organism>
<evidence type="ECO:0008006" key="4">
    <source>
        <dbReference type="Google" id="ProtNLM"/>
    </source>
</evidence>
<feature type="signal peptide" evidence="1">
    <location>
        <begin position="1"/>
        <end position="16"/>
    </location>
</feature>
<comment type="caution">
    <text evidence="2">The sequence shown here is derived from an EMBL/GenBank/DDBJ whole genome shotgun (WGS) entry which is preliminary data.</text>
</comment>
<dbReference type="RefSeq" id="WP_005855495.1">
    <property type="nucleotide sequence ID" value="NZ_AAYA01000001.1"/>
</dbReference>
<keyword evidence="1" id="KW-0732">Signal</keyword>
<evidence type="ECO:0000256" key="1">
    <source>
        <dbReference type="SAM" id="SignalP"/>
    </source>
</evidence>
<gene>
    <name evidence="2" type="ORF">SSE37_21127</name>
</gene>
<dbReference type="EMBL" id="AAYA01000001">
    <property type="protein sequence ID" value="EBA10549.1"/>
    <property type="molecule type" value="Genomic_DNA"/>
</dbReference>